<name>A0A7I8K4N1_SPIIN</name>
<gene>
    <name evidence="2" type="ORF">SI7747_02003032</name>
    <name evidence="3" type="ORF">SI8410_02003260</name>
</gene>
<evidence type="ECO:0000256" key="1">
    <source>
        <dbReference type="SAM" id="Phobius"/>
    </source>
</evidence>
<proteinExistence type="predicted"/>
<accession>A0A7I8K4N1</accession>
<dbReference type="Proteomes" id="UP000663760">
    <property type="component" value="Chromosome 2"/>
</dbReference>
<evidence type="ECO:0000313" key="3">
    <source>
        <dbReference type="EMBL" id="CAA7392081.1"/>
    </source>
</evidence>
<dbReference type="EMBL" id="LR746265">
    <property type="protein sequence ID" value="CAA7392081.1"/>
    <property type="molecule type" value="Genomic_DNA"/>
</dbReference>
<keyword evidence="1" id="KW-1133">Transmembrane helix</keyword>
<evidence type="ECO:0000313" key="2">
    <source>
        <dbReference type="EMBL" id="CAA2616818.1"/>
    </source>
</evidence>
<reference evidence="3" key="1">
    <citation type="submission" date="2020-02" db="EMBL/GenBank/DDBJ databases">
        <authorList>
            <person name="Scholz U."/>
            <person name="Mascher M."/>
            <person name="Fiebig A."/>
        </authorList>
    </citation>
    <scope>NUCLEOTIDE SEQUENCE</scope>
</reference>
<feature type="transmembrane region" description="Helical" evidence="1">
    <location>
        <begin position="7"/>
        <end position="28"/>
    </location>
</feature>
<keyword evidence="1" id="KW-0472">Membrane</keyword>
<sequence length="31" mass="3865">MHSKHNLIFRLSLCVCHHQNIMYLHYLYMMS</sequence>
<dbReference type="AlphaFoldDB" id="A0A7I8K4N1"/>
<organism evidence="3 4">
    <name type="scientific">Spirodela intermedia</name>
    <name type="common">Intermediate duckweed</name>
    <dbReference type="NCBI Taxonomy" id="51605"/>
    <lineage>
        <taxon>Eukaryota</taxon>
        <taxon>Viridiplantae</taxon>
        <taxon>Streptophyta</taxon>
        <taxon>Embryophyta</taxon>
        <taxon>Tracheophyta</taxon>
        <taxon>Spermatophyta</taxon>
        <taxon>Magnoliopsida</taxon>
        <taxon>Liliopsida</taxon>
        <taxon>Araceae</taxon>
        <taxon>Lemnoideae</taxon>
        <taxon>Spirodela</taxon>
    </lineage>
</organism>
<evidence type="ECO:0000313" key="4">
    <source>
        <dbReference type="Proteomes" id="UP000663760"/>
    </source>
</evidence>
<keyword evidence="4" id="KW-1185">Reference proteome</keyword>
<dbReference type="EMBL" id="LR743589">
    <property type="protein sequence ID" value="CAA2616818.1"/>
    <property type="molecule type" value="Genomic_DNA"/>
</dbReference>
<protein>
    <submittedName>
        <fullName evidence="3">Uncharacterized protein</fullName>
    </submittedName>
</protein>
<keyword evidence="1" id="KW-0812">Transmembrane</keyword>